<accession>A0A286U564</accession>
<dbReference type="EMBL" id="NBII01000012">
    <property type="protein sequence ID" value="PAV14698.1"/>
    <property type="molecule type" value="Genomic_DNA"/>
</dbReference>
<evidence type="ECO:0000313" key="2">
    <source>
        <dbReference type="EMBL" id="PAV14698.1"/>
    </source>
</evidence>
<dbReference type="InParanoid" id="A0A286U564"/>
<feature type="compositionally biased region" description="Low complexity" evidence="1">
    <location>
        <begin position="66"/>
        <end position="100"/>
    </location>
</feature>
<sequence>MWSHNDTMPPRVSLPQQPAIQQPEVNVEQAIEQLVNNLQQRNPTLPQNVENAALQHNANQLTSRAPSNNPTNPKPINTPTAPSDQTLNSNSELASTSSTSTISKVKLGRGVYEIMQGFHLLLLPVLEELRHMWHVKLWFFTNKGLEKTRLAKDKTGRYNTLCVTFNFDKQGLVTENEYEATMKSAPKDNTLTPD</sequence>
<dbReference type="Proteomes" id="UP000217199">
    <property type="component" value="Unassembled WGS sequence"/>
</dbReference>
<keyword evidence="3" id="KW-1185">Reference proteome</keyword>
<gene>
    <name evidence="2" type="ORF">PNOK_0977600</name>
</gene>
<evidence type="ECO:0000256" key="1">
    <source>
        <dbReference type="SAM" id="MobiDB-lite"/>
    </source>
</evidence>
<evidence type="ECO:0000313" key="3">
    <source>
        <dbReference type="Proteomes" id="UP000217199"/>
    </source>
</evidence>
<comment type="caution">
    <text evidence="2">The sequence shown here is derived from an EMBL/GenBank/DDBJ whole genome shotgun (WGS) entry which is preliminary data.</text>
</comment>
<dbReference type="AlphaFoldDB" id="A0A286U564"/>
<proteinExistence type="predicted"/>
<reference evidence="2 3" key="1">
    <citation type="journal article" date="2017" name="Mol. Ecol.">
        <title>Comparative and population genomic landscape of Phellinus noxius: A hypervariable fungus causing root rot in trees.</title>
        <authorList>
            <person name="Chung C.L."/>
            <person name="Lee T.J."/>
            <person name="Akiba M."/>
            <person name="Lee H.H."/>
            <person name="Kuo T.H."/>
            <person name="Liu D."/>
            <person name="Ke H.M."/>
            <person name="Yokoi T."/>
            <person name="Roa M.B."/>
            <person name="Lu M.J."/>
            <person name="Chang Y.Y."/>
            <person name="Ann P.J."/>
            <person name="Tsai J.N."/>
            <person name="Chen C.Y."/>
            <person name="Tzean S.S."/>
            <person name="Ota Y."/>
            <person name="Hattori T."/>
            <person name="Sahashi N."/>
            <person name="Liou R.F."/>
            <person name="Kikuchi T."/>
            <person name="Tsai I.J."/>
        </authorList>
    </citation>
    <scope>NUCLEOTIDE SEQUENCE [LARGE SCALE GENOMIC DNA]</scope>
    <source>
        <strain evidence="2 3">FFPRI411160</strain>
    </source>
</reference>
<protein>
    <submittedName>
        <fullName evidence="2">Uncharacterized protein</fullName>
    </submittedName>
</protein>
<feature type="region of interest" description="Disordered" evidence="1">
    <location>
        <begin position="62"/>
        <end position="100"/>
    </location>
</feature>
<organism evidence="2 3">
    <name type="scientific">Pyrrhoderma noxium</name>
    <dbReference type="NCBI Taxonomy" id="2282107"/>
    <lineage>
        <taxon>Eukaryota</taxon>
        <taxon>Fungi</taxon>
        <taxon>Dikarya</taxon>
        <taxon>Basidiomycota</taxon>
        <taxon>Agaricomycotina</taxon>
        <taxon>Agaricomycetes</taxon>
        <taxon>Hymenochaetales</taxon>
        <taxon>Hymenochaetaceae</taxon>
        <taxon>Pyrrhoderma</taxon>
    </lineage>
</organism>
<name>A0A286U564_9AGAM</name>